<comment type="caution">
    <text evidence="1">The sequence shown here is derived from an EMBL/GenBank/DDBJ whole genome shotgun (WGS) entry which is preliminary data.</text>
</comment>
<dbReference type="Pfam" id="PF04294">
    <property type="entry name" value="VanW"/>
    <property type="match status" value="1"/>
</dbReference>
<proteinExistence type="predicted"/>
<evidence type="ECO:0000313" key="1">
    <source>
        <dbReference type="EMBL" id="MYD89763.1"/>
    </source>
</evidence>
<name>A0A6B1DSV5_9CHLR</name>
<accession>A0A6B1DSV5</accession>
<dbReference type="InterPro" id="IPR007391">
    <property type="entry name" value="Vancomycin_resist_VanW"/>
</dbReference>
<dbReference type="AlphaFoldDB" id="A0A6B1DSV5"/>
<organism evidence="1">
    <name type="scientific">Caldilineaceae bacterium SB0662_bin_9</name>
    <dbReference type="NCBI Taxonomy" id="2605258"/>
    <lineage>
        <taxon>Bacteria</taxon>
        <taxon>Bacillati</taxon>
        <taxon>Chloroflexota</taxon>
        <taxon>Caldilineae</taxon>
        <taxon>Caldilineales</taxon>
        <taxon>Caldilineaceae</taxon>
    </lineage>
</organism>
<dbReference type="InterPro" id="IPR052913">
    <property type="entry name" value="Glycopeptide_resist_protein"/>
</dbReference>
<protein>
    <submittedName>
        <fullName evidence="1">Uncharacterized protein</fullName>
    </submittedName>
</protein>
<sequence>MRGIPRGRVLAASLLLLPLLVLALAALAGAVHALWFTDRIYPGVHIAEVPMGGLTVAEARAVLAGLEPRDGLEPVLVELDARQFALGGTWDASDQALHLLIHRAWLQGRDGSPVANQIARWRLVLQGVYLDPPVVYDPVKAAELVAHVERSLERPGRPSMSVGSVQVPAIDGLEVDTEQLAADIAAAADGGQSDSIRVVADSLAADMPELLPTDFNRSTVVVEDPARGLRLALDPFQLSLAMQGPGFRELNLEVLETLVARWEPLLARPPREGRFAFDRSTGRLQVVAPSQTGLALDVEGTARAVADAVALGRNRVQAQFKVVEPVVGTDNPEAYGIRELVASGTTWFKGSSASRIHNIELTTSQLHNVMVPPGADFSFNDTVGAITAANGYADSAIIWGDRTAVGVGGGVCQVSTTLFRAAFDGGFPIVERYNHGYVVSWYGQPGKDATIYSPYVDFRFRNDTGAWILIQPRLDLALGTLTFDIFGTAFDRVVTVSEPVISDVIEPEEPLYLENSALAPGEQRLVETEKLGMTVTVDRTIVQHGRSRTETFRSVYQPWRAVYLVGYDPEAGADNADPTDQAPSAAGASA</sequence>
<dbReference type="EMBL" id="VXPY01000035">
    <property type="protein sequence ID" value="MYD89763.1"/>
    <property type="molecule type" value="Genomic_DNA"/>
</dbReference>
<dbReference type="PANTHER" id="PTHR35788:SF1">
    <property type="entry name" value="EXPORTED PROTEIN"/>
    <property type="match status" value="1"/>
</dbReference>
<reference evidence="1" key="1">
    <citation type="submission" date="2019-09" db="EMBL/GenBank/DDBJ databases">
        <title>Characterisation of the sponge microbiome using genome-centric metagenomics.</title>
        <authorList>
            <person name="Engelberts J.P."/>
            <person name="Robbins S.J."/>
            <person name="De Goeij J.M."/>
            <person name="Aranda M."/>
            <person name="Bell S.C."/>
            <person name="Webster N.S."/>
        </authorList>
    </citation>
    <scope>NUCLEOTIDE SEQUENCE</scope>
    <source>
        <strain evidence="1">SB0662_bin_9</strain>
    </source>
</reference>
<gene>
    <name evidence="1" type="ORF">F4Y08_05405</name>
</gene>
<dbReference type="PANTHER" id="PTHR35788">
    <property type="entry name" value="EXPORTED PROTEIN-RELATED"/>
    <property type="match status" value="1"/>
</dbReference>